<dbReference type="GO" id="GO:0003677">
    <property type="term" value="F:DNA binding"/>
    <property type="evidence" value="ECO:0007669"/>
    <property type="project" value="InterPro"/>
</dbReference>
<keyword evidence="3" id="KW-1185">Reference proteome</keyword>
<dbReference type="SUPFAM" id="SSF47413">
    <property type="entry name" value="lambda repressor-like DNA-binding domains"/>
    <property type="match status" value="1"/>
</dbReference>
<dbReference type="CDD" id="cd00093">
    <property type="entry name" value="HTH_XRE"/>
    <property type="match status" value="1"/>
</dbReference>
<name>A0A1B1P7V5_9CAUD</name>
<evidence type="ECO:0000259" key="1">
    <source>
        <dbReference type="PROSITE" id="PS50943"/>
    </source>
</evidence>
<dbReference type="EMBL" id="KX227757">
    <property type="protein sequence ID" value="ANT40172.1"/>
    <property type="molecule type" value="Genomic_DNA"/>
</dbReference>
<dbReference type="Pfam" id="PF01381">
    <property type="entry name" value="HTH_3"/>
    <property type="match status" value="1"/>
</dbReference>
<accession>A0A1B1P7V5</accession>
<evidence type="ECO:0000313" key="3">
    <source>
        <dbReference type="Proteomes" id="UP000224426"/>
    </source>
</evidence>
<dbReference type="SMART" id="SM00530">
    <property type="entry name" value="HTH_XRE"/>
    <property type="match status" value="1"/>
</dbReference>
<evidence type="ECO:0000313" key="2">
    <source>
        <dbReference type="EMBL" id="ANT40172.1"/>
    </source>
</evidence>
<proteinExistence type="predicted"/>
<protein>
    <submittedName>
        <fullName evidence="2">Transcriptional regulator</fullName>
    </submittedName>
</protein>
<reference evidence="3" key="1">
    <citation type="submission" date="2016-05" db="EMBL/GenBank/DDBJ databases">
        <authorList>
            <person name="Geng P."/>
            <person name="Yuan Z."/>
            <person name="Hu X."/>
        </authorList>
    </citation>
    <scope>NUCLEOTIDE SEQUENCE [LARGE SCALE GENOMIC DNA]</scope>
</reference>
<organism evidence="2 3">
    <name type="scientific">Bacillus phage PfEFR-4</name>
    <dbReference type="NCBI Taxonomy" id="1868598"/>
    <lineage>
        <taxon>Viruses</taxon>
        <taxon>Duplodnaviria</taxon>
        <taxon>Heunggongvirae</taxon>
        <taxon>Uroviricota</taxon>
        <taxon>Caudoviricetes</taxon>
        <taxon>Hubeivirus</taxon>
        <taxon>Hubeivirus PfEFR4</taxon>
    </lineage>
</organism>
<dbReference type="RefSeq" id="YP_009830761.1">
    <property type="nucleotide sequence ID" value="NC_048641.1"/>
</dbReference>
<dbReference type="Gene3D" id="1.10.260.40">
    <property type="entry name" value="lambda repressor-like DNA-binding domains"/>
    <property type="match status" value="1"/>
</dbReference>
<dbReference type="KEGG" id="vg:55600694"/>
<dbReference type="InterPro" id="IPR010982">
    <property type="entry name" value="Lambda_DNA-bd_dom_sf"/>
</dbReference>
<feature type="domain" description="HTH cro/C1-type" evidence="1">
    <location>
        <begin position="9"/>
        <end position="63"/>
    </location>
</feature>
<dbReference type="GeneID" id="55600694"/>
<dbReference type="Proteomes" id="UP000224426">
    <property type="component" value="Segment"/>
</dbReference>
<dbReference type="PROSITE" id="PS50943">
    <property type="entry name" value="HTH_CROC1"/>
    <property type="match status" value="1"/>
</dbReference>
<sequence length="66" mass="7334">MKLNIEKAKALRKNRGYSQAYVGDYLGYSTKSAYSQLESGKRQPSLYRLGLLSKLYGVSVGELVEG</sequence>
<dbReference type="InterPro" id="IPR001387">
    <property type="entry name" value="Cro/C1-type_HTH"/>
</dbReference>